<gene>
    <name evidence="2" type="ORF">CI238_10200</name>
</gene>
<feature type="compositionally biased region" description="Polar residues" evidence="1">
    <location>
        <begin position="198"/>
        <end position="208"/>
    </location>
</feature>
<evidence type="ECO:0000313" key="3">
    <source>
        <dbReference type="Proteomes" id="UP000076584"/>
    </source>
</evidence>
<feature type="region of interest" description="Disordered" evidence="1">
    <location>
        <begin position="1"/>
        <end position="23"/>
    </location>
</feature>
<feature type="compositionally biased region" description="Low complexity" evidence="1">
    <location>
        <begin position="169"/>
        <end position="180"/>
    </location>
</feature>
<feature type="region of interest" description="Disordered" evidence="1">
    <location>
        <begin position="521"/>
        <end position="565"/>
    </location>
</feature>
<accession>A0A167ABK4</accession>
<dbReference type="Proteomes" id="UP000076584">
    <property type="component" value="Unassembled WGS sequence"/>
</dbReference>
<sequence length="663" mass="73248">MPVTTVPPKGSAASKKLSKPEAGQRKVDYFLRSAKSTEIQSTASESLAPTSQLHRSPLAEVANSANLQSVQISNKIVTTATVISSHAFSSLQSPVFGSEPKTGSVPFGANMDIVDNLNRLSGLELDEILYPRSYAPIGNFTNSVKGNGGPPAAGVPTACGPKLPEVDDTASAAVTTTASAPTIRGSKKEPDSKPPNRASWNEETWIETSTKKSTEPLTQALEFFSQSRTEAEAADYLEQIPEHSGWIHPLIPKFQRHRGKKAVLTILMCPKKDQRMDFDVPPPDVYAFTHSFLLPIGNFVEEATGMPSIAIDFRKECRRKGEHCANITDKEFARLAAATQVELLIARNVFDITFVQTTAWSRDVATTATGLDQLLQLEPNLLGQVDRISFHPRALSLVMIETQLAQNTFWHAMHDFIFPILSRTTGLPVDRVESDLRKAWKQTTSILLRTVVVSGETKASTIASLPDILSTPNDLSKKTVNRPLLSQYALMASSSYADQFVAAGLLPTWFLHQPREIPTTFGTKRVRKSAAPLDEAQDTSSVDGERRAVHPSPDPSTEDTPPRMMPNPIFDVDFIMSSPTVVVHAFYQGLTGAETLDAREQKNIRAKRRKANLTEEQREEVKKRLKVYNAKRKEMVDNDPEMRDRINADRRARRKARKEIANA</sequence>
<dbReference type="AlphaFoldDB" id="A0A167ABK4"/>
<reference evidence="2 3" key="1">
    <citation type="submission" date="2015-06" db="EMBL/GenBank/DDBJ databases">
        <title>Survival trade-offs in plant roots during colonization by closely related pathogenic and mutualistic fungi.</title>
        <authorList>
            <person name="Hacquard S."/>
            <person name="Kracher B."/>
            <person name="Hiruma K."/>
            <person name="Weinman A."/>
            <person name="Muench P."/>
            <person name="Garrido Oter R."/>
            <person name="Ver Loren van Themaat E."/>
            <person name="Dallerey J.-F."/>
            <person name="Damm U."/>
            <person name="Henrissat B."/>
            <person name="Lespinet O."/>
            <person name="Thon M."/>
            <person name="Kemen E."/>
            <person name="McHardy A.C."/>
            <person name="Schulze-Lefert P."/>
            <person name="O'Connell R.J."/>
        </authorList>
    </citation>
    <scope>NUCLEOTIDE SEQUENCE [LARGE SCALE GENOMIC DNA]</scope>
    <source>
        <strain evidence="2 3">MAFF 238704</strain>
    </source>
</reference>
<evidence type="ECO:0000313" key="2">
    <source>
        <dbReference type="EMBL" id="KZL79941.1"/>
    </source>
</evidence>
<feature type="compositionally biased region" description="Basic and acidic residues" evidence="1">
    <location>
        <begin position="634"/>
        <end position="650"/>
    </location>
</feature>
<proteinExistence type="predicted"/>
<comment type="caution">
    <text evidence="2">The sequence shown here is derived from an EMBL/GenBank/DDBJ whole genome shotgun (WGS) entry which is preliminary data.</text>
</comment>
<feature type="region of interest" description="Disordered" evidence="1">
    <location>
        <begin position="634"/>
        <end position="663"/>
    </location>
</feature>
<keyword evidence="3" id="KW-1185">Reference proteome</keyword>
<feature type="region of interest" description="Disordered" evidence="1">
    <location>
        <begin position="152"/>
        <end position="212"/>
    </location>
</feature>
<protein>
    <submittedName>
        <fullName evidence="2">Uncharacterized protein</fullName>
    </submittedName>
</protein>
<dbReference type="EMBL" id="LFIW01002015">
    <property type="protein sequence ID" value="KZL79941.1"/>
    <property type="molecule type" value="Genomic_DNA"/>
</dbReference>
<name>A0A167ABK4_COLIC</name>
<evidence type="ECO:0000256" key="1">
    <source>
        <dbReference type="SAM" id="MobiDB-lite"/>
    </source>
</evidence>
<organism evidence="2 3">
    <name type="scientific">Colletotrichum incanum</name>
    <name type="common">Soybean anthracnose fungus</name>
    <dbReference type="NCBI Taxonomy" id="1573173"/>
    <lineage>
        <taxon>Eukaryota</taxon>
        <taxon>Fungi</taxon>
        <taxon>Dikarya</taxon>
        <taxon>Ascomycota</taxon>
        <taxon>Pezizomycotina</taxon>
        <taxon>Sordariomycetes</taxon>
        <taxon>Hypocreomycetidae</taxon>
        <taxon>Glomerellales</taxon>
        <taxon>Glomerellaceae</taxon>
        <taxon>Colletotrichum</taxon>
        <taxon>Colletotrichum spaethianum species complex</taxon>
    </lineage>
</organism>